<feature type="compositionally biased region" description="Basic and acidic residues" evidence="1">
    <location>
        <begin position="90"/>
        <end position="100"/>
    </location>
</feature>
<proteinExistence type="predicted"/>
<feature type="region of interest" description="Disordered" evidence="1">
    <location>
        <begin position="1"/>
        <end position="38"/>
    </location>
</feature>
<reference evidence="2" key="1">
    <citation type="submission" date="2009-10" db="EMBL/GenBank/DDBJ databases">
        <title>Diversity of trophic interactions inside an arsenic-rich microbial ecosystem.</title>
        <authorList>
            <person name="Bertin P.N."/>
            <person name="Heinrich-Salmeron A."/>
            <person name="Pelletier E."/>
            <person name="Goulhen-Chollet F."/>
            <person name="Arsene-Ploetze F."/>
            <person name="Gallien S."/>
            <person name="Calteau A."/>
            <person name="Vallenet D."/>
            <person name="Casiot C."/>
            <person name="Chane-Woon-Ming B."/>
            <person name="Giloteaux L."/>
            <person name="Barakat M."/>
            <person name="Bonnefoy V."/>
            <person name="Bruneel O."/>
            <person name="Chandler M."/>
            <person name="Cleiss J."/>
            <person name="Duran R."/>
            <person name="Elbaz-Poulichet F."/>
            <person name="Fonknechten N."/>
            <person name="Lauga B."/>
            <person name="Mornico D."/>
            <person name="Ortet P."/>
            <person name="Schaeffer C."/>
            <person name="Siguier P."/>
            <person name="Alexander Thil Smith A."/>
            <person name="Van Dorsselaer A."/>
            <person name="Weissenbach J."/>
            <person name="Medigue C."/>
            <person name="Le Paslier D."/>
        </authorList>
    </citation>
    <scope>NUCLEOTIDE SEQUENCE</scope>
</reference>
<protein>
    <submittedName>
        <fullName evidence="2">Uncharacterized protein</fullName>
    </submittedName>
</protein>
<evidence type="ECO:0000313" key="2">
    <source>
        <dbReference type="EMBL" id="CBH97962.1"/>
    </source>
</evidence>
<evidence type="ECO:0000256" key="1">
    <source>
        <dbReference type="SAM" id="MobiDB-lite"/>
    </source>
</evidence>
<comment type="caution">
    <text evidence="2">The sequence shown here is derived from an EMBL/GenBank/DDBJ whole genome shotgun (WGS) entry which is preliminary data.</text>
</comment>
<feature type="region of interest" description="Disordered" evidence="1">
    <location>
        <begin position="87"/>
        <end position="128"/>
    </location>
</feature>
<gene>
    <name evidence="2" type="ORF">CARN2_3438</name>
</gene>
<name>E6PSQ5_9ZZZZ</name>
<sequence length="128" mass="13688">MAVAAVHGSTVDGKPDHGGAGRGCSKRWHRTKGDGPHKFPITARRAAPGQVADDLQLFRNPQPSLFPQSKPYLHVPDADLPAIRTSCKPSADRPGVERKAGVFQQGGWQRPPAASGKLNSHHPASMVF</sequence>
<dbReference type="AlphaFoldDB" id="E6PSQ5"/>
<organism evidence="2">
    <name type="scientific">mine drainage metagenome</name>
    <dbReference type="NCBI Taxonomy" id="410659"/>
    <lineage>
        <taxon>unclassified sequences</taxon>
        <taxon>metagenomes</taxon>
        <taxon>ecological metagenomes</taxon>
    </lineage>
</organism>
<dbReference type="EMBL" id="CABM01000048">
    <property type="protein sequence ID" value="CBH97962.1"/>
    <property type="molecule type" value="Genomic_DNA"/>
</dbReference>
<accession>E6PSQ5</accession>